<proteinExistence type="predicted"/>
<evidence type="ECO:0000259" key="1">
    <source>
        <dbReference type="Pfam" id="PF25496"/>
    </source>
</evidence>
<dbReference type="InterPro" id="IPR057365">
    <property type="entry name" value="URGCP"/>
</dbReference>
<evidence type="ECO:0000313" key="3">
    <source>
        <dbReference type="Proteomes" id="UP000314294"/>
    </source>
</evidence>
<dbReference type="PANTHER" id="PTHR22796">
    <property type="entry name" value="URG4-RELATED"/>
    <property type="match status" value="1"/>
</dbReference>
<dbReference type="Pfam" id="PF25496">
    <property type="entry name" value="URGCP"/>
    <property type="match status" value="1"/>
</dbReference>
<name>A0A4Z2FWR7_9TELE</name>
<dbReference type="EMBL" id="SRLO01000830">
    <property type="protein sequence ID" value="TNN45679.1"/>
    <property type="molecule type" value="Genomic_DNA"/>
</dbReference>
<dbReference type="Proteomes" id="UP000314294">
    <property type="component" value="Unassembled WGS sequence"/>
</dbReference>
<dbReference type="AlphaFoldDB" id="A0A4Z2FWR7"/>
<sequence length="166" mass="18083">MLQTSLTAKLPTCSGTISPLEPPKDNAQEEVLKKLGLEAFRTTPLDTASMLDISTWTLENRTPLEPKDLPKAFLQHLWLLSPDARSPCCKPLHDNLNNGNKSPEEIIDGIGEESQGMDGGQLPRRLSNGLVEIGWYLPTGDTARDIFPVPVSSNAAYLKNSAGLEC</sequence>
<evidence type="ECO:0000313" key="2">
    <source>
        <dbReference type="EMBL" id="TNN45679.1"/>
    </source>
</evidence>
<reference evidence="2 3" key="1">
    <citation type="submission" date="2019-03" db="EMBL/GenBank/DDBJ databases">
        <title>First draft genome of Liparis tanakae, snailfish: a comprehensive survey of snailfish specific genes.</title>
        <authorList>
            <person name="Kim W."/>
            <person name="Song I."/>
            <person name="Jeong J.-H."/>
            <person name="Kim D."/>
            <person name="Kim S."/>
            <person name="Ryu S."/>
            <person name="Song J.Y."/>
            <person name="Lee S.K."/>
        </authorList>
    </citation>
    <scope>NUCLEOTIDE SEQUENCE [LARGE SCALE GENOMIC DNA]</scope>
    <source>
        <tissue evidence="2">Muscle</tissue>
    </source>
</reference>
<dbReference type="OrthoDB" id="1597724at2759"/>
<dbReference type="PANTHER" id="PTHR22796:SF7">
    <property type="entry name" value="INTERFERON-INDUCED VERY LARGE GTPASE 1-LIKE"/>
    <property type="match status" value="1"/>
</dbReference>
<comment type="caution">
    <text evidence="2">The sequence shown here is derived from an EMBL/GenBank/DDBJ whole genome shotgun (WGS) entry which is preliminary data.</text>
</comment>
<gene>
    <name evidence="2" type="ORF">EYF80_044108</name>
</gene>
<accession>A0A4Z2FWR7</accession>
<protein>
    <recommendedName>
        <fullName evidence="1">Up-regulator of cell proliferation-like domain-containing protein</fullName>
    </recommendedName>
</protein>
<keyword evidence="3" id="KW-1185">Reference proteome</keyword>
<feature type="domain" description="Up-regulator of cell proliferation-like" evidence="1">
    <location>
        <begin position="115"/>
        <end position="151"/>
    </location>
</feature>
<organism evidence="2 3">
    <name type="scientific">Liparis tanakae</name>
    <name type="common">Tanaka's snailfish</name>
    <dbReference type="NCBI Taxonomy" id="230148"/>
    <lineage>
        <taxon>Eukaryota</taxon>
        <taxon>Metazoa</taxon>
        <taxon>Chordata</taxon>
        <taxon>Craniata</taxon>
        <taxon>Vertebrata</taxon>
        <taxon>Euteleostomi</taxon>
        <taxon>Actinopterygii</taxon>
        <taxon>Neopterygii</taxon>
        <taxon>Teleostei</taxon>
        <taxon>Neoteleostei</taxon>
        <taxon>Acanthomorphata</taxon>
        <taxon>Eupercaria</taxon>
        <taxon>Perciformes</taxon>
        <taxon>Cottioidei</taxon>
        <taxon>Cottales</taxon>
        <taxon>Liparidae</taxon>
        <taxon>Liparis</taxon>
    </lineage>
</organism>